<evidence type="ECO:0000256" key="3">
    <source>
        <dbReference type="SAM" id="SignalP"/>
    </source>
</evidence>
<evidence type="ECO:0000256" key="2">
    <source>
        <dbReference type="SAM" id="MobiDB-lite"/>
    </source>
</evidence>
<keyword evidence="1 3" id="KW-0732">Signal</keyword>
<feature type="signal peptide" evidence="3">
    <location>
        <begin position="1"/>
        <end position="21"/>
    </location>
</feature>
<dbReference type="EMBL" id="ML736388">
    <property type="protein sequence ID" value="KAE8371914.1"/>
    <property type="molecule type" value="Genomic_DNA"/>
</dbReference>
<feature type="chain" id="PRO_5025026685" description="RlpA-like double-psi beta-barrel-protein domain-containing protein-containing protein" evidence="3">
    <location>
        <begin position="22"/>
        <end position="260"/>
    </location>
</feature>
<dbReference type="InterPro" id="IPR036908">
    <property type="entry name" value="RlpA-like_sf"/>
</dbReference>
<reference evidence="4 5" key="1">
    <citation type="submission" date="2019-04" db="EMBL/GenBank/DDBJ databases">
        <title>Friends and foes A comparative genomics studyof 23 Aspergillus species from section Flavi.</title>
        <authorList>
            <consortium name="DOE Joint Genome Institute"/>
            <person name="Kjaerbolling I."/>
            <person name="Vesth T."/>
            <person name="Frisvad J.C."/>
            <person name="Nybo J.L."/>
            <person name="Theobald S."/>
            <person name="Kildgaard S."/>
            <person name="Isbrandt T."/>
            <person name="Kuo A."/>
            <person name="Sato A."/>
            <person name="Lyhne E.K."/>
            <person name="Kogle M.E."/>
            <person name="Wiebenga A."/>
            <person name="Kun R.S."/>
            <person name="Lubbers R.J."/>
            <person name="Makela M.R."/>
            <person name="Barry K."/>
            <person name="Chovatia M."/>
            <person name="Clum A."/>
            <person name="Daum C."/>
            <person name="Haridas S."/>
            <person name="He G."/>
            <person name="LaButti K."/>
            <person name="Lipzen A."/>
            <person name="Mondo S."/>
            <person name="Riley R."/>
            <person name="Salamov A."/>
            <person name="Simmons B.A."/>
            <person name="Magnuson J.K."/>
            <person name="Henrissat B."/>
            <person name="Mortensen U.H."/>
            <person name="Larsen T.O."/>
            <person name="Devries R.P."/>
            <person name="Grigoriev I.V."/>
            <person name="Machida M."/>
            <person name="Baker S.E."/>
            <person name="Andersen M.R."/>
        </authorList>
    </citation>
    <scope>NUCLEOTIDE SEQUENCE [LARGE SCALE GENOMIC DNA]</scope>
    <source>
        <strain evidence="4 5">IBT 29228</strain>
    </source>
</reference>
<feature type="compositionally biased region" description="Low complexity" evidence="2">
    <location>
        <begin position="52"/>
        <end position="78"/>
    </location>
</feature>
<dbReference type="PANTHER" id="PTHR31836:SF28">
    <property type="entry name" value="SRCR DOMAIN-CONTAINING PROTEIN-RELATED"/>
    <property type="match status" value="1"/>
</dbReference>
<keyword evidence="5" id="KW-1185">Reference proteome</keyword>
<protein>
    <recommendedName>
        <fullName evidence="6">RlpA-like double-psi beta-barrel-protein domain-containing protein-containing protein</fullName>
    </recommendedName>
</protein>
<sequence length="260" mass="26639">MAPLAKTLALAGALFAAVASTAPVQKREDAVVNTRTTIEWSTVTVTTTITMDQPTPTATQHVASVPAAKPTSSAAADAEPTVQEVQQSSATVQPVWTPAPEPTTSTTSATAAPEPTEQAEPSQSSTTSAVPQPTASSAASSKSSSSSSGSAYTGACSQGSPCTGQVTYYDTATSALSPSSCGDTNDGTTEDVLALPVGLMQASDCGRTVTVVYNGKTVSGKVVDKCMGCDSTSIDLSRHFFNQLASEDEGRLHNVEWYME</sequence>
<evidence type="ECO:0008006" key="6">
    <source>
        <dbReference type="Google" id="ProtNLM"/>
    </source>
</evidence>
<dbReference type="SUPFAM" id="SSF50685">
    <property type="entry name" value="Barwin-like endoglucanases"/>
    <property type="match status" value="1"/>
</dbReference>
<dbReference type="AlphaFoldDB" id="A0A5N7APY5"/>
<proteinExistence type="predicted"/>
<accession>A0A5N7APY5</accession>
<feature type="region of interest" description="Disordered" evidence="2">
    <location>
        <begin position="52"/>
        <end position="158"/>
    </location>
</feature>
<feature type="compositionally biased region" description="Low complexity" evidence="2">
    <location>
        <begin position="102"/>
        <end position="157"/>
    </location>
</feature>
<dbReference type="OrthoDB" id="623670at2759"/>
<gene>
    <name evidence="4" type="ORF">BDV26DRAFT_275179</name>
</gene>
<dbReference type="PANTHER" id="PTHR31836">
    <property type="match status" value="1"/>
</dbReference>
<evidence type="ECO:0000313" key="4">
    <source>
        <dbReference type="EMBL" id="KAE8371914.1"/>
    </source>
</evidence>
<dbReference type="Proteomes" id="UP000326198">
    <property type="component" value="Unassembled WGS sequence"/>
</dbReference>
<dbReference type="InterPro" id="IPR051477">
    <property type="entry name" value="Expansin_CellWall"/>
</dbReference>
<organism evidence="4 5">
    <name type="scientific">Aspergillus bertholletiae</name>
    <dbReference type="NCBI Taxonomy" id="1226010"/>
    <lineage>
        <taxon>Eukaryota</taxon>
        <taxon>Fungi</taxon>
        <taxon>Dikarya</taxon>
        <taxon>Ascomycota</taxon>
        <taxon>Pezizomycotina</taxon>
        <taxon>Eurotiomycetes</taxon>
        <taxon>Eurotiomycetidae</taxon>
        <taxon>Eurotiales</taxon>
        <taxon>Aspergillaceae</taxon>
        <taxon>Aspergillus</taxon>
        <taxon>Aspergillus subgen. Circumdati</taxon>
    </lineage>
</organism>
<evidence type="ECO:0000313" key="5">
    <source>
        <dbReference type="Proteomes" id="UP000326198"/>
    </source>
</evidence>
<evidence type="ECO:0000256" key="1">
    <source>
        <dbReference type="ARBA" id="ARBA00022729"/>
    </source>
</evidence>
<dbReference type="CDD" id="cd22191">
    <property type="entry name" value="DPBB_RlpA_EXP_N-like"/>
    <property type="match status" value="1"/>
</dbReference>
<name>A0A5N7APY5_9EURO</name>
<feature type="compositionally biased region" description="Polar residues" evidence="2">
    <location>
        <begin position="83"/>
        <end position="94"/>
    </location>
</feature>
<dbReference type="Gene3D" id="2.40.40.10">
    <property type="entry name" value="RlpA-like domain"/>
    <property type="match status" value="1"/>
</dbReference>